<organism evidence="5 6">
    <name type="scientific">Pseudodesulfovibrio alkaliphilus</name>
    <dbReference type="NCBI Taxonomy" id="2661613"/>
    <lineage>
        <taxon>Bacteria</taxon>
        <taxon>Pseudomonadati</taxon>
        <taxon>Thermodesulfobacteriota</taxon>
        <taxon>Desulfovibrionia</taxon>
        <taxon>Desulfovibrionales</taxon>
        <taxon>Desulfovibrionaceae</taxon>
    </lineage>
</organism>
<evidence type="ECO:0000256" key="2">
    <source>
        <dbReference type="ARBA" id="ARBA00022946"/>
    </source>
</evidence>
<dbReference type="RefSeq" id="WP_155931665.1">
    <property type="nucleotide sequence ID" value="NZ_WODC01000001.1"/>
</dbReference>
<proteinExistence type="predicted"/>
<dbReference type="EMBL" id="WODC01000001">
    <property type="protein sequence ID" value="MUM76225.1"/>
    <property type="molecule type" value="Genomic_DNA"/>
</dbReference>
<dbReference type="GO" id="GO:0006412">
    <property type="term" value="P:translation"/>
    <property type="evidence" value="ECO:0007669"/>
    <property type="project" value="InterPro"/>
</dbReference>
<keyword evidence="3" id="KW-0408">Iron</keyword>
<keyword evidence="5" id="KW-0808">Transferase</keyword>
<keyword evidence="1" id="KW-0479">Metal-binding</keyword>
<name>A0A7K1KJL5_9BACT</name>
<reference evidence="5 6" key="1">
    <citation type="submission" date="2019-11" db="EMBL/GenBank/DDBJ databases">
        <title>Pseudodesulfovibrio alkaliphilus, sp. nov., an alkaliphilic sulfate-reducing bacteria from mud volcano of Taman peninsula, Russia.</title>
        <authorList>
            <person name="Frolova A."/>
            <person name="Merkel A.Y."/>
            <person name="Slobodkin A.I."/>
        </authorList>
    </citation>
    <scope>NUCLEOTIDE SEQUENCE [LARGE SCALE GENOMIC DNA]</scope>
    <source>
        <strain evidence="5 6">F-1</strain>
    </source>
</reference>
<dbReference type="Pfam" id="PF09243">
    <property type="entry name" value="Rsm22"/>
    <property type="match status" value="1"/>
</dbReference>
<keyword evidence="6" id="KW-1185">Reference proteome</keyword>
<dbReference type="GO" id="GO:0032259">
    <property type="term" value="P:methylation"/>
    <property type="evidence" value="ECO:0007669"/>
    <property type="project" value="UniProtKB-KW"/>
</dbReference>
<dbReference type="GO" id="GO:0051536">
    <property type="term" value="F:iron-sulfur cluster binding"/>
    <property type="evidence" value="ECO:0007669"/>
    <property type="project" value="UniProtKB-KW"/>
</dbReference>
<keyword evidence="2" id="KW-0809">Transit peptide</keyword>
<accession>A0A7K1KJL5</accession>
<evidence type="ECO:0000313" key="5">
    <source>
        <dbReference type="EMBL" id="MUM76225.1"/>
    </source>
</evidence>
<evidence type="ECO:0000313" key="6">
    <source>
        <dbReference type="Proteomes" id="UP000461162"/>
    </source>
</evidence>
<evidence type="ECO:0000256" key="1">
    <source>
        <dbReference type="ARBA" id="ARBA00022723"/>
    </source>
</evidence>
<evidence type="ECO:0000256" key="3">
    <source>
        <dbReference type="ARBA" id="ARBA00023004"/>
    </source>
</evidence>
<dbReference type="GO" id="GO:0008168">
    <property type="term" value="F:methyltransferase activity"/>
    <property type="evidence" value="ECO:0007669"/>
    <property type="project" value="UniProtKB-KW"/>
</dbReference>
<dbReference type="SUPFAM" id="SSF53335">
    <property type="entry name" value="S-adenosyl-L-methionine-dependent methyltransferases"/>
    <property type="match status" value="1"/>
</dbReference>
<dbReference type="InterPro" id="IPR029063">
    <property type="entry name" value="SAM-dependent_MTases_sf"/>
</dbReference>
<keyword evidence="4" id="KW-0411">Iron-sulfur</keyword>
<dbReference type="Gene3D" id="3.40.50.150">
    <property type="entry name" value="Vaccinia Virus protein VP39"/>
    <property type="match status" value="1"/>
</dbReference>
<dbReference type="Proteomes" id="UP000461162">
    <property type="component" value="Unassembled WGS sequence"/>
</dbReference>
<dbReference type="AlphaFoldDB" id="A0A7K1KJL5"/>
<gene>
    <name evidence="5" type="ORF">GKC30_01105</name>
</gene>
<dbReference type="InterPro" id="IPR015324">
    <property type="entry name" value="Ribosomal_Rsm22-like"/>
</dbReference>
<keyword evidence="5" id="KW-0489">Methyltransferase</keyword>
<sequence length="375" mass="41800">MSIETLFPEITPGNAAELERFGDILKQVWPLKAKHREQLKYDIRDMSRSLTNERAERRPDYMGEARFLSPYLCYFLPWNLYRMSRLFGGMELDIPEDGEITDLGSGPLTAVIALWMSRPHLRGRRLNFTCLDRVPKAMQAGLALFNALAGDTPWRIRTAKAAFSDRIQRKADLIIAANALNELDWSGRTARPQAEKLARHLIGACKDTGRVLLIETGVRLTGRIIAEMRGQFLAQGFKPIAPCPHAGECPMPATGQGAPWCHFNLSVKGAPRWLELLSSEARLEKTGVSLNFLYLSRKGGKDFGAVRLISEPFPLHGGLGQYACSDQGLTLVDYGPKQRPLLPGQGMIPQWPATPRKDLKSGALLLPFKPAIKEK</sequence>
<protein>
    <submittedName>
        <fullName evidence="5">rRNA methyltransferase</fullName>
    </submittedName>
</protein>
<evidence type="ECO:0000256" key="4">
    <source>
        <dbReference type="ARBA" id="ARBA00023014"/>
    </source>
</evidence>
<dbReference type="GO" id="GO:0046872">
    <property type="term" value="F:metal ion binding"/>
    <property type="evidence" value="ECO:0007669"/>
    <property type="project" value="UniProtKB-KW"/>
</dbReference>
<comment type="caution">
    <text evidence="5">The sequence shown here is derived from an EMBL/GenBank/DDBJ whole genome shotgun (WGS) entry which is preliminary data.</text>
</comment>